<dbReference type="AlphaFoldDB" id="A0AAV1F351"/>
<feature type="compositionally biased region" description="Basic and acidic residues" evidence="1">
    <location>
        <begin position="33"/>
        <end position="62"/>
    </location>
</feature>
<protein>
    <submittedName>
        <fullName evidence="2">Uncharacterized protein</fullName>
    </submittedName>
</protein>
<sequence>MVPPCPFNAPTHRLFPPLQRTSCCPTPPSERGTIPREEERGWSDTERWRKKGRQDGRRERMGATRRWGSEVETACGEMFCVQSPFAIATSVTQHTFIAQCGLRGPLPNTTHPQIFHGL</sequence>
<proteinExistence type="predicted"/>
<evidence type="ECO:0000256" key="1">
    <source>
        <dbReference type="SAM" id="MobiDB-lite"/>
    </source>
</evidence>
<dbReference type="EMBL" id="OY660867">
    <property type="protein sequence ID" value="CAJ1055443.1"/>
    <property type="molecule type" value="Genomic_DNA"/>
</dbReference>
<organism evidence="2 3">
    <name type="scientific">Xyrichtys novacula</name>
    <name type="common">Pearly razorfish</name>
    <name type="synonym">Hemipteronotus novacula</name>
    <dbReference type="NCBI Taxonomy" id="13765"/>
    <lineage>
        <taxon>Eukaryota</taxon>
        <taxon>Metazoa</taxon>
        <taxon>Chordata</taxon>
        <taxon>Craniata</taxon>
        <taxon>Vertebrata</taxon>
        <taxon>Euteleostomi</taxon>
        <taxon>Actinopterygii</taxon>
        <taxon>Neopterygii</taxon>
        <taxon>Teleostei</taxon>
        <taxon>Neoteleostei</taxon>
        <taxon>Acanthomorphata</taxon>
        <taxon>Eupercaria</taxon>
        <taxon>Labriformes</taxon>
        <taxon>Labridae</taxon>
        <taxon>Xyrichtys</taxon>
    </lineage>
</organism>
<name>A0AAV1F351_XYRNO</name>
<feature type="region of interest" description="Disordered" evidence="1">
    <location>
        <begin position="18"/>
        <end position="65"/>
    </location>
</feature>
<reference evidence="2" key="1">
    <citation type="submission" date="2023-08" db="EMBL/GenBank/DDBJ databases">
        <authorList>
            <person name="Alioto T."/>
            <person name="Alioto T."/>
            <person name="Gomez Garrido J."/>
        </authorList>
    </citation>
    <scope>NUCLEOTIDE SEQUENCE</scope>
</reference>
<accession>A0AAV1F351</accession>
<gene>
    <name evidence="2" type="ORF">XNOV1_A041595</name>
</gene>
<keyword evidence="3" id="KW-1185">Reference proteome</keyword>
<evidence type="ECO:0000313" key="2">
    <source>
        <dbReference type="EMBL" id="CAJ1055443.1"/>
    </source>
</evidence>
<evidence type="ECO:0000313" key="3">
    <source>
        <dbReference type="Proteomes" id="UP001178508"/>
    </source>
</evidence>
<dbReference type="Proteomes" id="UP001178508">
    <property type="component" value="Chromosome 4"/>
</dbReference>